<dbReference type="InterPro" id="IPR000281">
    <property type="entry name" value="HTH_RpiR"/>
</dbReference>
<dbReference type="PANTHER" id="PTHR30514:SF10">
    <property type="entry name" value="MURR_RPIR FAMILY TRANSCRIPTIONAL REGULATOR"/>
    <property type="match status" value="1"/>
</dbReference>
<evidence type="ECO:0000256" key="1">
    <source>
        <dbReference type="ARBA" id="ARBA00023015"/>
    </source>
</evidence>
<feature type="domain" description="SIS" evidence="5">
    <location>
        <begin position="125"/>
        <end position="266"/>
    </location>
</feature>
<dbReference type="SUPFAM" id="SSF53697">
    <property type="entry name" value="SIS domain"/>
    <property type="match status" value="1"/>
</dbReference>
<dbReference type="InterPro" id="IPR035472">
    <property type="entry name" value="RpiR-like_SIS"/>
</dbReference>
<dbReference type="GO" id="GO:0003677">
    <property type="term" value="F:DNA binding"/>
    <property type="evidence" value="ECO:0007669"/>
    <property type="project" value="UniProtKB-KW"/>
</dbReference>
<dbReference type="AlphaFoldDB" id="A0A4R6UB48"/>
<dbReference type="InterPro" id="IPR046348">
    <property type="entry name" value="SIS_dom_sf"/>
</dbReference>
<evidence type="ECO:0000313" key="7">
    <source>
        <dbReference type="Proteomes" id="UP000295632"/>
    </source>
</evidence>
<dbReference type="CDD" id="cd05013">
    <property type="entry name" value="SIS_RpiR"/>
    <property type="match status" value="1"/>
</dbReference>
<organism evidence="6 7">
    <name type="scientific">Aureibacillus halotolerans</name>
    <dbReference type="NCBI Taxonomy" id="1508390"/>
    <lineage>
        <taxon>Bacteria</taxon>
        <taxon>Bacillati</taxon>
        <taxon>Bacillota</taxon>
        <taxon>Bacilli</taxon>
        <taxon>Bacillales</taxon>
        <taxon>Bacillaceae</taxon>
        <taxon>Aureibacillus</taxon>
    </lineage>
</organism>
<dbReference type="PROSITE" id="PS51071">
    <property type="entry name" value="HTH_RPIR"/>
    <property type="match status" value="1"/>
</dbReference>
<dbReference type="InterPro" id="IPR036388">
    <property type="entry name" value="WH-like_DNA-bd_sf"/>
</dbReference>
<evidence type="ECO:0000313" key="6">
    <source>
        <dbReference type="EMBL" id="TDQ40294.1"/>
    </source>
</evidence>
<dbReference type="OrthoDB" id="370421at2"/>
<evidence type="ECO:0000259" key="4">
    <source>
        <dbReference type="PROSITE" id="PS51071"/>
    </source>
</evidence>
<dbReference type="RefSeq" id="WP_133580120.1">
    <property type="nucleotide sequence ID" value="NZ_SNYJ01000006.1"/>
</dbReference>
<protein>
    <submittedName>
        <fullName evidence="6">RpiR family transcriptional regulator</fullName>
    </submittedName>
</protein>
<dbReference type="GO" id="GO:0003700">
    <property type="term" value="F:DNA-binding transcription factor activity"/>
    <property type="evidence" value="ECO:0007669"/>
    <property type="project" value="InterPro"/>
</dbReference>
<dbReference type="Gene3D" id="3.40.50.10490">
    <property type="entry name" value="Glucose-6-phosphate isomerase like protein, domain 1"/>
    <property type="match status" value="1"/>
</dbReference>
<dbReference type="InterPro" id="IPR047640">
    <property type="entry name" value="RpiR-like"/>
</dbReference>
<reference evidence="6 7" key="1">
    <citation type="submission" date="2019-03" db="EMBL/GenBank/DDBJ databases">
        <title>Genomic Encyclopedia of Type Strains, Phase IV (KMG-IV): sequencing the most valuable type-strain genomes for metagenomic binning, comparative biology and taxonomic classification.</title>
        <authorList>
            <person name="Goeker M."/>
        </authorList>
    </citation>
    <scope>NUCLEOTIDE SEQUENCE [LARGE SCALE GENOMIC DNA]</scope>
    <source>
        <strain evidence="6 7">DSM 28697</strain>
    </source>
</reference>
<comment type="caution">
    <text evidence="6">The sequence shown here is derived from an EMBL/GenBank/DDBJ whole genome shotgun (WGS) entry which is preliminary data.</text>
</comment>
<keyword evidence="2" id="KW-0238">DNA-binding</keyword>
<dbReference type="Pfam" id="PF01380">
    <property type="entry name" value="SIS"/>
    <property type="match status" value="1"/>
</dbReference>
<dbReference type="SUPFAM" id="SSF46689">
    <property type="entry name" value="Homeodomain-like"/>
    <property type="match status" value="1"/>
</dbReference>
<dbReference type="GO" id="GO:1901135">
    <property type="term" value="P:carbohydrate derivative metabolic process"/>
    <property type="evidence" value="ECO:0007669"/>
    <property type="project" value="InterPro"/>
</dbReference>
<sequence>MSTLRGGLTMLGSMLNKLPMSEHKIASYIIKHPEKAVQCTASELGTLSNTSSAAVIRLCKSLGLKGFQDLKLRVAGDLQKNPAQGFRDIRPGETTEEVIAKLTSNTIASLSETAEVLQGSEMKKAVDAIQNAGSVHLFGIGASSIVASDLQQKLLRIGKHATAFEDRHVVAMLASTCKPGDVVMGISFSGSTREVKEFLKLGKTAGATCICLTSFGQSPVADLADIRLATSPTREATFRSGATSSRISQLHVIDVLFMCLCTSDYDNAIQHLDVTRSVVQDLNK</sequence>
<evidence type="ECO:0000259" key="5">
    <source>
        <dbReference type="PROSITE" id="PS51464"/>
    </source>
</evidence>
<dbReference type="InterPro" id="IPR009057">
    <property type="entry name" value="Homeodomain-like_sf"/>
</dbReference>
<gene>
    <name evidence="6" type="ORF">EV213_10610</name>
</gene>
<keyword evidence="3" id="KW-0804">Transcription</keyword>
<accession>A0A4R6UB48</accession>
<dbReference type="InterPro" id="IPR001347">
    <property type="entry name" value="SIS_dom"/>
</dbReference>
<dbReference type="Gene3D" id="1.10.10.10">
    <property type="entry name" value="Winged helix-like DNA-binding domain superfamily/Winged helix DNA-binding domain"/>
    <property type="match status" value="1"/>
</dbReference>
<dbReference type="EMBL" id="SNYJ01000006">
    <property type="protein sequence ID" value="TDQ40294.1"/>
    <property type="molecule type" value="Genomic_DNA"/>
</dbReference>
<dbReference type="Pfam" id="PF01418">
    <property type="entry name" value="HTH_6"/>
    <property type="match status" value="1"/>
</dbReference>
<feature type="domain" description="HTH rpiR-type" evidence="4">
    <location>
        <begin position="5"/>
        <end position="81"/>
    </location>
</feature>
<keyword evidence="1" id="KW-0805">Transcription regulation</keyword>
<dbReference type="PROSITE" id="PS51464">
    <property type="entry name" value="SIS"/>
    <property type="match status" value="1"/>
</dbReference>
<dbReference type="Proteomes" id="UP000295632">
    <property type="component" value="Unassembled WGS sequence"/>
</dbReference>
<dbReference type="PANTHER" id="PTHR30514">
    <property type="entry name" value="GLUCOKINASE"/>
    <property type="match status" value="1"/>
</dbReference>
<name>A0A4R6UB48_9BACI</name>
<keyword evidence="7" id="KW-1185">Reference proteome</keyword>
<proteinExistence type="predicted"/>
<evidence type="ECO:0000256" key="2">
    <source>
        <dbReference type="ARBA" id="ARBA00023125"/>
    </source>
</evidence>
<evidence type="ECO:0000256" key="3">
    <source>
        <dbReference type="ARBA" id="ARBA00023163"/>
    </source>
</evidence>
<dbReference type="GO" id="GO:0097367">
    <property type="term" value="F:carbohydrate derivative binding"/>
    <property type="evidence" value="ECO:0007669"/>
    <property type="project" value="InterPro"/>
</dbReference>